<dbReference type="RefSeq" id="XP_018687145.1">
    <property type="nucleotide sequence ID" value="XM_018843525.1"/>
</dbReference>
<keyword evidence="2" id="KW-0812">Transmembrane</keyword>
<dbReference type="OrthoDB" id="2121009at2759"/>
<keyword evidence="2" id="KW-0472">Membrane</keyword>
<dbReference type="GeneID" id="30016188"/>
<evidence type="ECO:0000256" key="1">
    <source>
        <dbReference type="SAM" id="MobiDB-lite"/>
    </source>
</evidence>
<feature type="transmembrane region" description="Helical" evidence="2">
    <location>
        <begin position="306"/>
        <end position="328"/>
    </location>
</feature>
<keyword evidence="4" id="KW-1185">Reference proteome</keyword>
<accession>A0A178Z1V5</accession>
<gene>
    <name evidence="3" type="ORF">AYL99_12021</name>
</gene>
<feature type="region of interest" description="Disordered" evidence="1">
    <location>
        <begin position="377"/>
        <end position="401"/>
    </location>
</feature>
<feature type="compositionally biased region" description="Basic and acidic residues" evidence="1">
    <location>
        <begin position="384"/>
        <end position="401"/>
    </location>
</feature>
<dbReference type="STRING" id="1367422.A0A178Z1V5"/>
<proteinExistence type="predicted"/>
<dbReference type="Proteomes" id="UP000078343">
    <property type="component" value="Unassembled WGS sequence"/>
</dbReference>
<evidence type="ECO:0000313" key="3">
    <source>
        <dbReference type="EMBL" id="OAP53778.1"/>
    </source>
</evidence>
<comment type="caution">
    <text evidence="3">The sequence shown here is derived from an EMBL/GenBank/DDBJ whole genome shotgun (WGS) entry which is preliminary data.</text>
</comment>
<dbReference type="EMBL" id="LVYI01000023">
    <property type="protein sequence ID" value="OAP53778.1"/>
    <property type="molecule type" value="Genomic_DNA"/>
</dbReference>
<protein>
    <submittedName>
        <fullName evidence="3">Uncharacterized protein</fullName>
    </submittedName>
</protein>
<name>A0A178Z1V5_9EURO</name>
<evidence type="ECO:0000256" key="2">
    <source>
        <dbReference type="SAM" id="Phobius"/>
    </source>
</evidence>
<reference evidence="3 4" key="1">
    <citation type="submission" date="2016-04" db="EMBL/GenBank/DDBJ databases">
        <title>Draft genome of Fonsecaea erecta CBS 125763.</title>
        <authorList>
            <person name="Weiss V.A."/>
            <person name="Vicente V.A."/>
            <person name="Raittz R.T."/>
            <person name="Moreno L.F."/>
            <person name="De Souza E.M."/>
            <person name="Pedrosa F.O."/>
            <person name="Steffens M.B."/>
            <person name="Faoro H."/>
            <person name="Tadra-Sfeir M.Z."/>
            <person name="Najafzadeh M.J."/>
            <person name="Felipe M.S."/>
            <person name="Teixeira M."/>
            <person name="Sun J."/>
            <person name="Xi L."/>
            <person name="Gomes R."/>
            <person name="De Azevedo C.M."/>
            <person name="Salgado C.G."/>
            <person name="Da Silva M.B."/>
            <person name="Nascimento M.F."/>
            <person name="Queiroz-Telles F."/>
            <person name="Attili D.S."/>
            <person name="Gorbushina A."/>
        </authorList>
    </citation>
    <scope>NUCLEOTIDE SEQUENCE [LARGE SCALE GENOMIC DNA]</scope>
    <source>
        <strain evidence="3 4">CBS 125763</strain>
    </source>
</reference>
<sequence length="666" mass="75777">MFDWESSQKRRVYALLDTDTSWVIERFGSNVSTKSSARITDSFERFLIALFGSSSLLNTQPGGRRLDFIPSRTELALLSNSSTAVMQKISESVLTNANEHIKLRLSAIAETICDWVRDEVPENKLTEANLQHVKTHYVKQASSDLLHGFCISAIVGDTVTEQAIRENTGFFDGDSATQELLRSYLGECVDCETDFASKHLDDLLRLVSFANVFNWRHKASRKADLNAKRMLHSYLGTVEPLLTITLSERSLSNCLPSPSRNLIREVGNARIVSVGNAPQSTSTIILPQHHPGYDARTDQSPKYRRLYFLCWIHVWVYMDAILTVLTSMRPPNLTLHRYELCQKIMACAEARLDAVQFKNALRKAKEEFTEHSELRNRLRMQSTDAKKKSSEKKRGFSESTGHPDLESWLAHIAEKSSYLKRLRHLSSTLANPRSRDRIKWAENKWKDRESDLKREFPTSSRRDWISFAVDLPTGYYTAVCIDASKDITGLPEAIQDLFRTKAKERNIGLDNLTTKAKRDILESIAQEMVQDQADHKKAKNRKRDEYKIGTLRGVDFGTSTGKSRFTCEGVDGSKRKIVFPNSCSLLRHQSQFSRRMFEFDEAGLNVKDEHGKVLYPPDSPKSGVSIPINQLEDFAENLRWFWEQGLAATKNDGFGDGRFVGDEQDP</sequence>
<evidence type="ECO:0000313" key="4">
    <source>
        <dbReference type="Proteomes" id="UP000078343"/>
    </source>
</evidence>
<dbReference type="AlphaFoldDB" id="A0A178Z1V5"/>
<organism evidence="3 4">
    <name type="scientific">Fonsecaea erecta</name>
    <dbReference type="NCBI Taxonomy" id="1367422"/>
    <lineage>
        <taxon>Eukaryota</taxon>
        <taxon>Fungi</taxon>
        <taxon>Dikarya</taxon>
        <taxon>Ascomycota</taxon>
        <taxon>Pezizomycotina</taxon>
        <taxon>Eurotiomycetes</taxon>
        <taxon>Chaetothyriomycetidae</taxon>
        <taxon>Chaetothyriales</taxon>
        <taxon>Herpotrichiellaceae</taxon>
        <taxon>Fonsecaea</taxon>
    </lineage>
</organism>
<keyword evidence="2" id="KW-1133">Transmembrane helix</keyword>